<protein>
    <submittedName>
        <fullName evidence="10">Glycoside hydrolase family 65 protein</fullName>
    </submittedName>
</protein>
<dbReference type="Gene3D" id="2.70.98.40">
    <property type="entry name" value="Glycoside hydrolase, family 65, N-terminal domain"/>
    <property type="match status" value="1"/>
</dbReference>
<dbReference type="GO" id="GO:0004553">
    <property type="term" value="F:hydrolase activity, hydrolyzing O-glycosyl compounds"/>
    <property type="evidence" value="ECO:0007669"/>
    <property type="project" value="TreeGrafter"/>
</dbReference>
<proteinExistence type="inferred from homology"/>
<keyword evidence="2" id="KW-0328">Glycosyltransferase</keyword>
<feature type="domain" description="Glycoside hydrolase family 65 C-terminal" evidence="8">
    <location>
        <begin position="722"/>
        <end position="786"/>
    </location>
</feature>
<dbReference type="FunFam" id="1.50.10.10:FF:000053">
    <property type="entry name" value="Putative glycosyl hydrolase"/>
    <property type="match status" value="1"/>
</dbReference>
<dbReference type="SUPFAM" id="SSF48208">
    <property type="entry name" value="Six-hairpin glycosidases"/>
    <property type="match status" value="1"/>
</dbReference>
<dbReference type="InterPro" id="IPR011013">
    <property type="entry name" value="Gal_mutarotase_sf_dom"/>
</dbReference>
<evidence type="ECO:0000256" key="6">
    <source>
        <dbReference type="PIRSR" id="PIRSR036289-51"/>
    </source>
</evidence>
<evidence type="ECO:0000313" key="11">
    <source>
        <dbReference type="Proteomes" id="UP001142374"/>
    </source>
</evidence>
<dbReference type="PANTHER" id="PTHR11051">
    <property type="entry name" value="GLYCOSYL HYDROLASE-RELATED"/>
    <property type="match status" value="1"/>
</dbReference>
<evidence type="ECO:0000256" key="3">
    <source>
        <dbReference type="ARBA" id="ARBA00022679"/>
    </source>
</evidence>
<dbReference type="InterPro" id="IPR008928">
    <property type="entry name" value="6-hairpin_glycosidase_sf"/>
</dbReference>
<dbReference type="GO" id="GO:0016757">
    <property type="term" value="F:glycosyltransferase activity"/>
    <property type="evidence" value="ECO:0007669"/>
    <property type="project" value="UniProtKB-KW"/>
</dbReference>
<dbReference type="AlphaFoldDB" id="A0A9X2LG38"/>
<keyword evidence="3" id="KW-0808">Transferase</keyword>
<evidence type="ECO:0000256" key="2">
    <source>
        <dbReference type="ARBA" id="ARBA00022676"/>
    </source>
</evidence>
<dbReference type="Pfam" id="PF03636">
    <property type="entry name" value="Glyco_hydro_65N"/>
    <property type="match status" value="1"/>
</dbReference>
<keyword evidence="10" id="KW-0378">Hydrolase</keyword>
<organism evidence="10 11">
    <name type="scientific">Streptomyces telluris</name>
    <dbReference type="NCBI Taxonomy" id="2720021"/>
    <lineage>
        <taxon>Bacteria</taxon>
        <taxon>Bacillati</taxon>
        <taxon>Actinomycetota</taxon>
        <taxon>Actinomycetes</taxon>
        <taxon>Kitasatosporales</taxon>
        <taxon>Streptomycetaceae</taxon>
        <taxon>Streptomyces</taxon>
    </lineage>
</organism>
<name>A0A9X2LG38_9ACTN</name>
<reference evidence="10" key="1">
    <citation type="submission" date="2022-06" db="EMBL/GenBank/DDBJ databases">
        <title>WGS of actinobacteria.</title>
        <authorList>
            <person name="Thawai C."/>
        </authorList>
    </citation>
    <scope>NUCLEOTIDE SEQUENCE</scope>
    <source>
        <strain evidence="10">AA8</strain>
    </source>
</reference>
<dbReference type="InterPro" id="IPR005195">
    <property type="entry name" value="Glyco_hydro_65_M"/>
</dbReference>
<evidence type="ECO:0000259" key="8">
    <source>
        <dbReference type="Pfam" id="PF03633"/>
    </source>
</evidence>
<dbReference type="InterPro" id="IPR005194">
    <property type="entry name" value="Glyco_hydro_65_C"/>
</dbReference>
<evidence type="ECO:0000259" key="9">
    <source>
        <dbReference type="Pfam" id="PF03636"/>
    </source>
</evidence>
<feature type="domain" description="Glycoside hydrolase family 65 central catalytic" evidence="7">
    <location>
        <begin position="317"/>
        <end position="712"/>
    </location>
</feature>
<dbReference type="Pfam" id="PF03633">
    <property type="entry name" value="Glyco_hydro_65C"/>
    <property type="match status" value="1"/>
</dbReference>
<sequence>MGEWTWEYEGYDPAEERLRETLHTLGNGYFATRGAAPECRGGLVHCPGTYAAGCYDRLVSSVVGRQVENEDLVNLPNWLLLRFRLLYPDGSPGPWFTPDRCETAGYRQVLDLRGGTLTRSFRYLAADGRVLRVEQCRLVHMGDPHIGALRTAFAAEGWSGRIEVEAGLDGDVINANVHRYRALDRRHLAGVHTGVAEPDTVWLRCRTRTSDIGIGMAQRAEADGPPPVAARLRAVGHRAFHHFEFAVSDKQPAAVVKTVALHTSRDWAISDPLGAAVERVGRAPAFASLLHSHAVAWRQLWRRSELEVPGEAGHVLRLHHFHVLQTLSPHTAGLDAGVPARGLHGEAYRGHVFWDELFVLPYLDLRLPEVARSLLDYRYRRLPQAQWAAGQDGRTGAMYPWQSGSDGRDESQRVHLNPRSGRWVPDLTRLQRHVGSAIAYNIWQYCQATGDTRYLQTKGADMLLQIARFWAGSAVSDPAGDRYRIRGVVGPDEYHDAYPGADRPGIDDNAYTNVMAAWVLTRALDLVRSLPARRRQELVECGGLDIGELPLWEQVSRRLVVPLHEGVISQFDGYGELAELDWGRYRERYGDIRRLDRILEAEGDAVNRYQVSKQADVLMLGYLFSPAELASMFQRLGYRFTDELWQRTVDYYLRRTSHGSTLSEVVHGWVLARARRADAWRYCREALESDVADLQGGTTPEGIHLGAMAGTLDLVQRGLTGMETREDALWLDPVVLPELSEFAFTLRYRGHWGIGIRVRGDELTVSVPESEGSAVRIVLPDRSLTVLPGDATSVRLSGRQDG</sequence>
<evidence type="ECO:0000256" key="4">
    <source>
        <dbReference type="ARBA" id="ARBA00023295"/>
    </source>
</evidence>
<evidence type="ECO:0000313" key="10">
    <source>
        <dbReference type="EMBL" id="MCQ8770528.1"/>
    </source>
</evidence>
<dbReference type="Gene3D" id="2.60.420.10">
    <property type="entry name" value="Maltose phosphorylase, domain 3"/>
    <property type="match status" value="1"/>
</dbReference>
<feature type="active site" description="Proton donor" evidence="5">
    <location>
        <position position="493"/>
    </location>
</feature>
<dbReference type="InterPro" id="IPR012341">
    <property type="entry name" value="6hp_glycosidase-like_sf"/>
</dbReference>
<dbReference type="GO" id="GO:0005975">
    <property type="term" value="P:carbohydrate metabolic process"/>
    <property type="evidence" value="ECO:0007669"/>
    <property type="project" value="InterPro"/>
</dbReference>
<dbReference type="InterPro" id="IPR037018">
    <property type="entry name" value="GH65_N"/>
</dbReference>
<comment type="similarity">
    <text evidence="1">Belongs to the glycosyl hydrolase 65 family.</text>
</comment>
<dbReference type="PANTHER" id="PTHR11051:SF8">
    <property type="entry name" value="PROTEIN-GLUCOSYLGALACTOSYLHYDROXYLYSINE GLUCOSIDASE"/>
    <property type="match status" value="1"/>
</dbReference>
<comment type="caution">
    <text evidence="10">The sequence shown here is derived from an EMBL/GenBank/DDBJ whole genome shotgun (WGS) entry which is preliminary data.</text>
</comment>
<keyword evidence="4" id="KW-0326">Glycosidase</keyword>
<dbReference type="GO" id="GO:0030246">
    <property type="term" value="F:carbohydrate binding"/>
    <property type="evidence" value="ECO:0007669"/>
    <property type="project" value="InterPro"/>
</dbReference>
<gene>
    <name evidence="10" type="ORF">NQU55_12170</name>
</gene>
<accession>A0A9X2LG38</accession>
<dbReference type="PIRSF" id="PIRSF036289">
    <property type="entry name" value="Glycosyl_hydrolase_malt_phosph"/>
    <property type="match status" value="1"/>
</dbReference>
<evidence type="ECO:0000256" key="5">
    <source>
        <dbReference type="PIRSR" id="PIRSR036289-50"/>
    </source>
</evidence>
<dbReference type="RefSeq" id="WP_256790492.1">
    <property type="nucleotide sequence ID" value="NZ_JANIID010000008.1"/>
</dbReference>
<evidence type="ECO:0000256" key="1">
    <source>
        <dbReference type="ARBA" id="ARBA00006768"/>
    </source>
</evidence>
<dbReference type="Proteomes" id="UP001142374">
    <property type="component" value="Unassembled WGS sequence"/>
</dbReference>
<keyword evidence="11" id="KW-1185">Reference proteome</keyword>
<dbReference type="SUPFAM" id="SSF74650">
    <property type="entry name" value="Galactose mutarotase-like"/>
    <property type="match status" value="1"/>
</dbReference>
<feature type="binding site" evidence="6">
    <location>
        <begin position="354"/>
        <end position="355"/>
    </location>
    <ligand>
        <name>substrate</name>
    </ligand>
</feature>
<dbReference type="Pfam" id="PF03632">
    <property type="entry name" value="Glyco_hydro_65m"/>
    <property type="match status" value="1"/>
</dbReference>
<dbReference type="EMBL" id="JANIID010000008">
    <property type="protein sequence ID" value="MCQ8770528.1"/>
    <property type="molecule type" value="Genomic_DNA"/>
</dbReference>
<dbReference type="InterPro" id="IPR005196">
    <property type="entry name" value="Glyco_hydro_65_N"/>
</dbReference>
<evidence type="ECO:0000259" key="7">
    <source>
        <dbReference type="Pfam" id="PF03632"/>
    </source>
</evidence>
<dbReference type="Gene3D" id="1.50.10.10">
    <property type="match status" value="1"/>
</dbReference>
<feature type="domain" description="Glycoside hydrolase family 65 N-terminal" evidence="9">
    <location>
        <begin position="8"/>
        <end position="265"/>
    </location>
</feature>
<feature type="binding site" evidence="6">
    <location>
        <begin position="613"/>
        <end position="614"/>
    </location>
    <ligand>
        <name>substrate</name>
    </ligand>
</feature>
<dbReference type="InterPro" id="IPR017045">
    <property type="entry name" value="Malt_Pase/Glycosyl_Hdrlase"/>
</dbReference>